<comment type="subcellular location">
    <subcellularLocation>
        <location evidence="1">Nucleus envelope</location>
    </subcellularLocation>
</comment>
<dbReference type="InterPro" id="IPR045107">
    <property type="entry name" value="SAC3/GANP/THP3"/>
</dbReference>
<dbReference type="Proteomes" id="UP000235392">
    <property type="component" value="Unassembled WGS sequence"/>
</dbReference>
<keyword evidence="2" id="KW-0597">Phosphoprotein</keyword>
<dbReference type="PANTHER" id="PTHR12436:SF3">
    <property type="entry name" value="GERMINAL-CENTER ASSOCIATED NUCLEAR PROTEIN"/>
    <property type="match status" value="1"/>
</dbReference>
<feature type="compositionally biased region" description="Polar residues" evidence="5">
    <location>
        <begin position="1135"/>
        <end position="1147"/>
    </location>
</feature>
<feature type="compositionally biased region" description="Low complexity" evidence="5">
    <location>
        <begin position="576"/>
        <end position="588"/>
    </location>
</feature>
<name>A0A2N5TP68_9BASI</name>
<dbReference type="FunFam" id="1.25.40.990:FF:000008">
    <property type="entry name" value="Nuclear mRNA export protein SAC3"/>
    <property type="match status" value="1"/>
</dbReference>
<organism evidence="7 8">
    <name type="scientific">Puccinia coronata f. sp. avenae</name>
    <dbReference type="NCBI Taxonomy" id="200324"/>
    <lineage>
        <taxon>Eukaryota</taxon>
        <taxon>Fungi</taxon>
        <taxon>Dikarya</taxon>
        <taxon>Basidiomycota</taxon>
        <taxon>Pucciniomycotina</taxon>
        <taxon>Pucciniomycetes</taxon>
        <taxon>Pucciniales</taxon>
        <taxon>Pucciniaceae</taxon>
        <taxon>Puccinia</taxon>
    </lineage>
</organism>
<dbReference type="GO" id="GO:0070390">
    <property type="term" value="C:transcription export complex 2"/>
    <property type="evidence" value="ECO:0007669"/>
    <property type="project" value="TreeGrafter"/>
</dbReference>
<feature type="region of interest" description="Disordered" evidence="5">
    <location>
        <begin position="1175"/>
        <end position="1208"/>
    </location>
</feature>
<evidence type="ECO:0000256" key="3">
    <source>
        <dbReference type="ARBA" id="ARBA00023242"/>
    </source>
</evidence>
<feature type="region of interest" description="Disordered" evidence="5">
    <location>
        <begin position="576"/>
        <end position="611"/>
    </location>
</feature>
<protein>
    <recommendedName>
        <fullName evidence="6">SAC3/GANP/THP3 conserved domain-containing protein</fullName>
    </recommendedName>
</protein>
<feature type="compositionally biased region" description="Basic and acidic residues" evidence="5">
    <location>
        <begin position="1175"/>
        <end position="1191"/>
    </location>
</feature>
<dbReference type="EMBL" id="PGCI01000414">
    <property type="protein sequence ID" value="PLW27299.1"/>
    <property type="molecule type" value="Genomic_DNA"/>
</dbReference>
<feature type="region of interest" description="Disordered" evidence="5">
    <location>
        <begin position="87"/>
        <end position="111"/>
    </location>
</feature>
<evidence type="ECO:0000256" key="5">
    <source>
        <dbReference type="SAM" id="MobiDB-lite"/>
    </source>
</evidence>
<evidence type="ECO:0000256" key="2">
    <source>
        <dbReference type="ARBA" id="ARBA00022553"/>
    </source>
</evidence>
<evidence type="ECO:0000259" key="6">
    <source>
        <dbReference type="Pfam" id="PF03399"/>
    </source>
</evidence>
<feature type="region of interest" description="Disordered" evidence="5">
    <location>
        <begin position="1118"/>
        <end position="1147"/>
    </location>
</feature>
<dbReference type="Gene3D" id="1.25.40.990">
    <property type="match status" value="1"/>
</dbReference>
<dbReference type="Pfam" id="PF03399">
    <property type="entry name" value="SAC3_GANP"/>
    <property type="match status" value="1"/>
</dbReference>
<evidence type="ECO:0000313" key="7">
    <source>
        <dbReference type="EMBL" id="PLW27299.1"/>
    </source>
</evidence>
<gene>
    <name evidence="7" type="ORF">PCASD_25178</name>
</gene>
<evidence type="ECO:0000313" key="8">
    <source>
        <dbReference type="Proteomes" id="UP000235392"/>
    </source>
</evidence>
<evidence type="ECO:0000256" key="4">
    <source>
        <dbReference type="ARBA" id="ARBA00038443"/>
    </source>
</evidence>
<dbReference type="GO" id="GO:0005737">
    <property type="term" value="C:cytoplasm"/>
    <property type="evidence" value="ECO:0007669"/>
    <property type="project" value="TreeGrafter"/>
</dbReference>
<dbReference type="AlphaFoldDB" id="A0A2N5TP68"/>
<evidence type="ECO:0000256" key="1">
    <source>
        <dbReference type="ARBA" id="ARBA00004259"/>
    </source>
</evidence>
<accession>A0A2N5TP68</accession>
<sequence length="1226" mass="137067">MPLADVVATGHETPSNVISTHRSGSLQRNYSAYVIKRTTFILIFLISQFWFRRESAFPVRPSFDISSCPPSNSVQSHLCIDINHDISKEMSSNPPHGGASAEAPSRSRSDFPENRFLELKPHREAERSNAVSQGLIPDPLKPRRLDEALPFLGTCRDMCPEFERHEREYQNNSDRWERYPGTFRIDPKKAVKAFHRPAAGNEQPLPSDVRPPDILKSTLDYLFKVLLAKESLFDTHGFIRDRTRSIRQDFTLQNDRGPIAIECHERIARYHILCLHFLRDKEGVGSYQEQQELEQVRKVLQSLNEFYDDYRGSNCFCPNEAEFRGYYLLTHLRDSDAARATERLPERIFSNHSLQSALQLQILAQCGNMSRAAGRRPANSPATLNAFTRLFKKVSSPQTSFLNACLLETHFSEIRVSALKALRSAQSRKYGAHVPLVEIARLCKMSLEESYGFCAACGLTISAGELDRCTVELHKHATFDDKPVTFRTRQSDFVTAKGAHLSIINFIDGAESAASPHPPTQTAFKAPKFIQRSPSLSVLPPLFSPTFSVVPSVQSVTVDRSVFSPVKITHTIAPTAPTHTTPLRALPASPKNARSAEQGSNRERTKRSASLKSIPAFPVVTSATGPAKPLKKALPSPSPTLSLVPPSPFLAQPSQPPVVNHEQAIASLGAELLSSIVESSIAQVAQNTFLKKSMKASAEEKLTTESVISHLSRSIETLMLSEVVQDVVFDLASSSLLAIYHANRQRALLESTFEKWRVISRSRKSRFPSKILKFSGIQNLQVGDISSIWTPGSLRKVVTQYLYRKVLSTHQLSVREIRVLIITPVKAPVIQSWLRCKFDIAAGQSHTQSSINEVTFSIELADQSFELQGISRYYLILVWKDPAEQTSPFPIQFMKALQACSHRHVCCLGISWQTQQSAGPEQSGAYDVLDLAHLSLEAPEVQLEQALQDRWPVPLVDTAMSMNNADRLLPLTHIWRGMHRKAASLLHAYVPVNNVGVTGHTTSQLKTLFLNFSLDLLNVISEYVGRMLHPPDDALLPSVVQALHITPLSNMQPDNVDHLLAEFQSSLPLSTFSFNLSHLFESQTEVPLAEFFQLFGQHLLTAWLDCITVYLQTPSSTDRNLGASGEVSTRVLGSPQKTGTSPNQQAQLRQKLDRLFQRLQRQVIEYFPRPLSLDHSADSEGSRVRDNKDTPLAEDDISPRNKKKRKADRLAELRLLVNQTREGLGT</sequence>
<keyword evidence="3" id="KW-0539">Nucleus</keyword>
<feature type="domain" description="SAC3/GANP/THP3 conserved" evidence="6">
    <location>
        <begin position="158"/>
        <end position="462"/>
    </location>
</feature>
<reference evidence="7 8" key="1">
    <citation type="submission" date="2017-11" db="EMBL/GenBank/DDBJ databases">
        <title>De novo assembly and phasing of dikaryotic genomes from two isolates of Puccinia coronata f. sp. avenae, the causal agent of oat crown rust.</title>
        <authorList>
            <person name="Miller M.E."/>
            <person name="Zhang Y."/>
            <person name="Omidvar V."/>
            <person name="Sperschneider J."/>
            <person name="Schwessinger B."/>
            <person name="Raley C."/>
            <person name="Palmer J.M."/>
            <person name="Garnica D."/>
            <person name="Upadhyaya N."/>
            <person name="Rathjen J."/>
            <person name="Taylor J.M."/>
            <person name="Park R.F."/>
            <person name="Dodds P.N."/>
            <person name="Hirsch C.D."/>
            <person name="Kianian S.F."/>
            <person name="Figueroa M."/>
        </authorList>
    </citation>
    <scope>NUCLEOTIDE SEQUENCE [LARGE SCALE GENOMIC DNA]</scope>
    <source>
        <strain evidence="7">12SD80</strain>
    </source>
</reference>
<dbReference type="PANTHER" id="PTHR12436">
    <property type="entry name" value="80 KDA MCM3-ASSOCIATED PROTEIN"/>
    <property type="match status" value="1"/>
</dbReference>
<comment type="similarity">
    <text evidence="4">Belongs to the SAC3 family.</text>
</comment>
<proteinExistence type="inferred from homology"/>
<dbReference type="GO" id="GO:0006406">
    <property type="term" value="P:mRNA export from nucleus"/>
    <property type="evidence" value="ECO:0007669"/>
    <property type="project" value="TreeGrafter"/>
</dbReference>
<dbReference type="GO" id="GO:0005635">
    <property type="term" value="C:nuclear envelope"/>
    <property type="evidence" value="ECO:0007669"/>
    <property type="project" value="UniProtKB-SubCell"/>
</dbReference>
<comment type="caution">
    <text evidence="7">The sequence shown here is derived from an EMBL/GenBank/DDBJ whole genome shotgun (WGS) entry which is preliminary data.</text>
</comment>
<dbReference type="InterPro" id="IPR005062">
    <property type="entry name" value="SAC3/GANP/THP3_conserved"/>
</dbReference>